<evidence type="ECO:0000313" key="1">
    <source>
        <dbReference type="EMBL" id="MBX24730.1"/>
    </source>
</evidence>
<dbReference type="EMBL" id="GGEC01044246">
    <property type="protein sequence ID" value="MBX24730.1"/>
    <property type="molecule type" value="Transcribed_RNA"/>
</dbReference>
<proteinExistence type="predicted"/>
<dbReference type="AlphaFoldDB" id="A0A2P2M3D9"/>
<name>A0A2P2M3D9_RHIMU</name>
<protein>
    <submittedName>
        <fullName evidence="1">Uncharacterized protein LOC103417209</fullName>
    </submittedName>
</protein>
<accession>A0A2P2M3D9</accession>
<sequence length="74" mass="8692">MEEMELGGLEDEVEKPVFGPVDDEYHLFEKDEVSLAFRITVTILLSYNFPLKGCWIQFMILKRVISWSSIECIY</sequence>
<organism evidence="1">
    <name type="scientific">Rhizophora mucronata</name>
    <name type="common">Asiatic mangrove</name>
    <dbReference type="NCBI Taxonomy" id="61149"/>
    <lineage>
        <taxon>Eukaryota</taxon>
        <taxon>Viridiplantae</taxon>
        <taxon>Streptophyta</taxon>
        <taxon>Embryophyta</taxon>
        <taxon>Tracheophyta</taxon>
        <taxon>Spermatophyta</taxon>
        <taxon>Magnoliopsida</taxon>
        <taxon>eudicotyledons</taxon>
        <taxon>Gunneridae</taxon>
        <taxon>Pentapetalae</taxon>
        <taxon>rosids</taxon>
        <taxon>fabids</taxon>
        <taxon>Malpighiales</taxon>
        <taxon>Rhizophoraceae</taxon>
        <taxon>Rhizophora</taxon>
    </lineage>
</organism>
<reference evidence="1" key="1">
    <citation type="submission" date="2018-02" db="EMBL/GenBank/DDBJ databases">
        <title>Rhizophora mucronata_Transcriptome.</title>
        <authorList>
            <person name="Meera S.P."/>
            <person name="Sreeshan A."/>
            <person name="Augustine A."/>
        </authorList>
    </citation>
    <scope>NUCLEOTIDE SEQUENCE</scope>
    <source>
        <tissue evidence="1">Leaf</tissue>
    </source>
</reference>